<dbReference type="InterPro" id="IPR000873">
    <property type="entry name" value="AMP-dep_synth/lig_dom"/>
</dbReference>
<dbReference type="OrthoDB" id="10253869at2759"/>
<evidence type="ECO:0000256" key="4">
    <source>
        <dbReference type="SAM" id="MobiDB-lite"/>
    </source>
</evidence>
<dbReference type="InterPro" id="IPR042099">
    <property type="entry name" value="ANL_N_sf"/>
</dbReference>
<sequence length="581" mass="65503">MCIHIFVRKRNRHLLHFSERLMVFVSKYPALKQNSNVPLHERILEACRQHAAANKDSIIFIDAETTTKKRKFSDIEPAVNSLATALMKLGLKPGDIVSQVLPNCPEFLINMLAVQKCGAAMSNASPIFTDYELQNQFHDSKSVLVFTDEDRLSRVRRAITHVPTIQKIICLRTFPMKTDFPENVLDFGELVKTPAEPINLTYDMDSLAMVPYSSGTTGRPKGCRISHRNMVTMMDISVDHLNNEIAKAVFGKEEKNWRKEHTLLMLPWYHAFGMNVMLESIILGMTGLVFKKFDTITMLNRIKFFKVKLIYMVPPMLIFLAKDMMVPIFRVEPFVKVILSAGATAGKQLIEEVLKRFPHAWICQAYGMSEMVQFTTFPRFEDGHCFEQVGALGPTFEMKIINAAGAEVTKPNIIGELCFRGPAVMKGYLNGREAHIIDKDGFLHSGDLGSVDEKGCVHLTGRIKELIKVNGMQVPPVEIEDVLLLHPKVKDCAVIGVADEQCGESPKAFIVKKDHTLTESELTAWVQSKLSSYKWITAGYEFVDSIPKLPSGKILRRKLSTSEHQKEPKQDSDVTSESIRS</sequence>
<keyword evidence="5" id="KW-1133">Transmembrane helix</keyword>
<evidence type="ECO:0000259" key="6">
    <source>
        <dbReference type="Pfam" id="PF00501"/>
    </source>
</evidence>
<keyword evidence="3" id="KW-0576">Peroxisome</keyword>
<dbReference type="GO" id="GO:0016405">
    <property type="term" value="F:CoA-ligase activity"/>
    <property type="evidence" value="ECO:0007669"/>
    <property type="project" value="TreeGrafter"/>
</dbReference>
<protein>
    <submittedName>
        <fullName evidence="8">Uncharacterized protein</fullName>
    </submittedName>
</protein>
<keyword evidence="5" id="KW-0812">Transmembrane</keyword>
<evidence type="ECO:0000259" key="7">
    <source>
        <dbReference type="Pfam" id="PF13193"/>
    </source>
</evidence>
<dbReference type="FunFam" id="3.30.300.30:FF:000007">
    <property type="entry name" value="4-coumarate--CoA ligase 2"/>
    <property type="match status" value="1"/>
</dbReference>
<feature type="transmembrane region" description="Helical" evidence="5">
    <location>
        <begin position="268"/>
        <end position="289"/>
    </location>
</feature>
<dbReference type="AlphaFoldDB" id="A0A9P1N9V4"/>
<dbReference type="PANTHER" id="PTHR24096">
    <property type="entry name" value="LONG-CHAIN-FATTY-ACID--COA LIGASE"/>
    <property type="match status" value="1"/>
</dbReference>
<feature type="compositionally biased region" description="Basic and acidic residues" evidence="4">
    <location>
        <begin position="560"/>
        <end position="572"/>
    </location>
</feature>
<dbReference type="EMBL" id="CANHGI010000005">
    <property type="protein sequence ID" value="CAI5453521.1"/>
    <property type="molecule type" value="Genomic_DNA"/>
</dbReference>
<dbReference type="Pfam" id="PF00501">
    <property type="entry name" value="AMP-binding"/>
    <property type="match status" value="1"/>
</dbReference>
<dbReference type="GO" id="GO:0005777">
    <property type="term" value="C:peroxisome"/>
    <property type="evidence" value="ECO:0007669"/>
    <property type="project" value="UniProtKB-SubCell"/>
</dbReference>
<proteinExistence type="inferred from homology"/>
<comment type="caution">
    <text evidence="8">The sequence shown here is derived from an EMBL/GenBank/DDBJ whole genome shotgun (WGS) entry which is preliminary data.</text>
</comment>
<name>A0A9P1N9V4_9PELO</name>
<keyword evidence="9" id="KW-1185">Reference proteome</keyword>
<dbReference type="Gene3D" id="3.40.50.12780">
    <property type="entry name" value="N-terminal domain of ligase-like"/>
    <property type="match status" value="1"/>
</dbReference>
<dbReference type="CDD" id="cd05911">
    <property type="entry name" value="Firefly_Luc_like"/>
    <property type="match status" value="1"/>
</dbReference>
<dbReference type="SUPFAM" id="SSF56801">
    <property type="entry name" value="Acetyl-CoA synthetase-like"/>
    <property type="match status" value="1"/>
</dbReference>
<organism evidence="8 9">
    <name type="scientific">Caenorhabditis angaria</name>
    <dbReference type="NCBI Taxonomy" id="860376"/>
    <lineage>
        <taxon>Eukaryota</taxon>
        <taxon>Metazoa</taxon>
        <taxon>Ecdysozoa</taxon>
        <taxon>Nematoda</taxon>
        <taxon>Chromadorea</taxon>
        <taxon>Rhabditida</taxon>
        <taxon>Rhabditina</taxon>
        <taxon>Rhabditomorpha</taxon>
        <taxon>Rhabditoidea</taxon>
        <taxon>Rhabditidae</taxon>
        <taxon>Peloderinae</taxon>
        <taxon>Caenorhabditis</taxon>
    </lineage>
</organism>
<dbReference type="Pfam" id="PF13193">
    <property type="entry name" value="AMP-binding_C"/>
    <property type="match status" value="1"/>
</dbReference>
<dbReference type="Gene3D" id="3.30.300.30">
    <property type="match status" value="1"/>
</dbReference>
<evidence type="ECO:0000256" key="5">
    <source>
        <dbReference type="SAM" id="Phobius"/>
    </source>
</evidence>
<dbReference type="PROSITE" id="PS00455">
    <property type="entry name" value="AMP_BINDING"/>
    <property type="match status" value="1"/>
</dbReference>
<feature type="transmembrane region" description="Helical" evidence="5">
    <location>
        <begin position="309"/>
        <end position="329"/>
    </location>
</feature>
<comment type="subcellular location">
    <subcellularLocation>
        <location evidence="1">Peroxisome</location>
    </subcellularLocation>
</comment>
<feature type="domain" description="AMP-dependent synthetase/ligase" evidence="6">
    <location>
        <begin position="48"/>
        <end position="429"/>
    </location>
</feature>
<keyword evidence="5" id="KW-0472">Membrane</keyword>
<evidence type="ECO:0000256" key="3">
    <source>
        <dbReference type="ARBA" id="ARBA00023140"/>
    </source>
</evidence>
<evidence type="ECO:0000256" key="1">
    <source>
        <dbReference type="ARBA" id="ARBA00004275"/>
    </source>
</evidence>
<accession>A0A9P1N9V4</accession>
<dbReference type="InterPro" id="IPR045851">
    <property type="entry name" value="AMP-bd_C_sf"/>
</dbReference>
<dbReference type="PANTHER" id="PTHR24096:SF306">
    <property type="entry name" value="FATTY ACID COA SYNTHETASE FAMILY"/>
    <property type="match status" value="1"/>
</dbReference>
<comment type="similarity">
    <text evidence="2">Belongs to the ATP-dependent AMP-binding enzyme family.</text>
</comment>
<feature type="region of interest" description="Disordered" evidence="4">
    <location>
        <begin position="557"/>
        <end position="581"/>
    </location>
</feature>
<reference evidence="8" key="1">
    <citation type="submission" date="2022-11" db="EMBL/GenBank/DDBJ databases">
        <authorList>
            <person name="Kikuchi T."/>
        </authorList>
    </citation>
    <scope>NUCLEOTIDE SEQUENCE</scope>
    <source>
        <strain evidence="8">PS1010</strain>
    </source>
</reference>
<feature type="domain" description="AMP-binding enzyme C-terminal" evidence="7">
    <location>
        <begin position="478"/>
        <end position="553"/>
    </location>
</feature>
<evidence type="ECO:0000313" key="9">
    <source>
        <dbReference type="Proteomes" id="UP001152747"/>
    </source>
</evidence>
<dbReference type="Proteomes" id="UP001152747">
    <property type="component" value="Unassembled WGS sequence"/>
</dbReference>
<dbReference type="InterPro" id="IPR025110">
    <property type="entry name" value="AMP-bd_C"/>
</dbReference>
<dbReference type="InterPro" id="IPR020845">
    <property type="entry name" value="AMP-binding_CS"/>
</dbReference>
<gene>
    <name evidence="8" type="ORF">CAMP_LOCUS16158</name>
</gene>
<evidence type="ECO:0000256" key="2">
    <source>
        <dbReference type="ARBA" id="ARBA00006432"/>
    </source>
</evidence>
<evidence type="ECO:0000313" key="8">
    <source>
        <dbReference type="EMBL" id="CAI5453521.1"/>
    </source>
</evidence>